<reference evidence="1 2" key="1">
    <citation type="submission" date="2014-03" db="EMBL/GenBank/DDBJ databases">
        <title>Genomics of Bifidobacteria.</title>
        <authorList>
            <person name="Ventura M."/>
            <person name="Milani C."/>
            <person name="Lugli G.A."/>
        </authorList>
    </citation>
    <scope>NUCLEOTIDE SEQUENCE [LARGE SCALE GENOMIC DNA]</scope>
    <source>
        <strain evidence="1 2">LMG 10736</strain>
    </source>
</reference>
<keyword evidence="2" id="KW-1185">Reference proteome</keyword>
<dbReference type="AlphaFoldDB" id="A0A086ZQN3"/>
<organism evidence="1 2">
    <name type="scientific">Bifidobacterium boum</name>
    <dbReference type="NCBI Taxonomy" id="78343"/>
    <lineage>
        <taxon>Bacteria</taxon>
        <taxon>Bacillati</taxon>
        <taxon>Actinomycetota</taxon>
        <taxon>Actinomycetes</taxon>
        <taxon>Bifidobacteriales</taxon>
        <taxon>Bifidobacteriaceae</taxon>
        <taxon>Bifidobacterium</taxon>
    </lineage>
</organism>
<sequence length="68" mass="7419">MKRLGSASGECRSVSRRFVLHAGHADMYTVLETGILPESSIDGVGRVLTDLLFTIKNPSAYHSKTRLA</sequence>
<evidence type="ECO:0000313" key="2">
    <source>
        <dbReference type="Proteomes" id="UP000029093"/>
    </source>
</evidence>
<dbReference type="EMBL" id="JGYQ01000006">
    <property type="protein sequence ID" value="KFI48833.1"/>
    <property type="molecule type" value="Genomic_DNA"/>
</dbReference>
<proteinExistence type="predicted"/>
<comment type="caution">
    <text evidence="1">The sequence shown here is derived from an EMBL/GenBank/DDBJ whole genome shotgun (WGS) entry which is preliminary data.</text>
</comment>
<protein>
    <submittedName>
        <fullName evidence="1">Uncharacterized protein</fullName>
    </submittedName>
</protein>
<accession>A0A086ZQN3</accession>
<evidence type="ECO:0000313" key="1">
    <source>
        <dbReference type="EMBL" id="KFI48833.1"/>
    </source>
</evidence>
<name>A0A086ZQN3_9BIFI</name>
<gene>
    <name evidence="1" type="ORF">BBOU_0295</name>
</gene>
<dbReference type="Proteomes" id="UP000029093">
    <property type="component" value="Unassembled WGS sequence"/>
</dbReference>